<dbReference type="AlphaFoldDB" id="C0PBE7"/>
<evidence type="ECO:0000313" key="1">
    <source>
        <dbReference type="EMBL" id="ACN31492.1"/>
    </source>
</evidence>
<dbReference type="EMBL" id="BT065616">
    <property type="protein sequence ID" value="ACN31492.1"/>
    <property type="molecule type" value="mRNA"/>
</dbReference>
<name>C0PBE7_MAIZE</name>
<protein>
    <submittedName>
        <fullName evidence="1">Uncharacterized protein</fullName>
    </submittedName>
</protein>
<organism evidence="1">
    <name type="scientific">Zea mays</name>
    <name type="common">Maize</name>
    <dbReference type="NCBI Taxonomy" id="4577"/>
    <lineage>
        <taxon>Eukaryota</taxon>
        <taxon>Viridiplantae</taxon>
        <taxon>Streptophyta</taxon>
        <taxon>Embryophyta</taxon>
        <taxon>Tracheophyta</taxon>
        <taxon>Spermatophyta</taxon>
        <taxon>Magnoliopsida</taxon>
        <taxon>Liliopsida</taxon>
        <taxon>Poales</taxon>
        <taxon>Poaceae</taxon>
        <taxon>PACMAD clade</taxon>
        <taxon>Panicoideae</taxon>
        <taxon>Andropogonodae</taxon>
        <taxon>Andropogoneae</taxon>
        <taxon>Tripsacinae</taxon>
        <taxon>Zea</taxon>
    </lineage>
</organism>
<proteinExistence type="evidence at transcript level"/>
<accession>C0PBE7</accession>
<reference evidence="1" key="1">
    <citation type="journal article" date="2009" name="PLoS Genet.">
        <title>Sequencing, mapping, and analysis of 27,455 maize full-length cDNAs.</title>
        <authorList>
            <person name="Soderlund C."/>
            <person name="Descour A."/>
            <person name="Kudrna D."/>
            <person name="Bomhoff M."/>
            <person name="Boyd L."/>
            <person name="Currie J."/>
            <person name="Angelova A."/>
            <person name="Collura K."/>
            <person name="Wissotski M."/>
            <person name="Ashley E."/>
            <person name="Morrow D."/>
            <person name="Fernandes J."/>
            <person name="Walbot V."/>
            <person name="Yu Y."/>
        </authorList>
    </citation>
    <scope>NUCLEOTIDE SEQUENCE</scope>
    <source>
        <strain evidence="1">B73</strain>
    </source>
</reference>
<reference evidence="1" key="2">
    <citation type="submission" date="2012-06" db="EMBL/GenBank/DDBJ databases">
        <authorList>
            <person name="Yu Y."/>
            <person name="Currie J."/>
            <person name="Lomeli R."/>
            <person name="Angelova A."/>
            <person name="Collura K."/>
            <person name="Wissotski M."/>
            <person name="Campos D."/>
            <person name="Kudrna D."/>
            <person name="Golser W."/>
            <person name="Ashely E."/>
            <person name="Descour A."/>
            <person name="Fernandes J."/>
            <person name="Soderlund C."/>
            <person name="Walbot V."/>
        </authorList>
    </citation>
    <scope>NUCLEOTIDE SEQUENCE</scope>
    <source>
        <strain evidence="1">B73</strain>
    </source>
</reference>
<sequence length="92" mass="10059">MATAASSHSILFISSTVDRRHKGYIISIYLPTFFSRVQFLRQLSTALFTVALASKISVSVNLCSTIPIGPGWRTWITVSTSCSTCLISWGSL</sequence>